<proteinExistence type="predicted"/>
<dbReference type="AlphaFoldDB" id="A0A0B2V7A7"/>
<sequence length="335" mass="36982">MRFDSFRASSTLLCAIVIVYASARVIRERRQLCPCQLTQPIVSECDCGLLRLLRNAQQSTCICAQQEQPIDCSCGQQLQQFTSVAQRCQALCEPSCQSQCRLAVRSSECEIICDNVCASSCSPIVRQPTLTAIEGSRTSGVQQALLSSVVQRNSDYTSMQAQPPQQSLECTRQCNEKCMQKCAPVSPASAKCHSQCTDRCEQACGFVVAAQQYPLPTTNLQYTDCTNECYQSNCYTSLCNPQQQQQSPPNVIHVVMQPRVAHSSECVPECAHLCSQQCSLSLTSNNCQWMCETSCESGCAQLQPTLTPCQQMRGTQCDCQQGYDQCGKLPICCRR</sequence>
<name>A0A0B2V7A7_TOXCA</name>
<comment type="caution">
    <text evidence="1">The sequence shown here is derived from an EMBL/GenBank/DDBJ whole genome shotgun (WGS) entry which is preliminary data.</text>
</comment>
<gene>
    <name evidence="1" type="ORF">Tcan_04589</name>
</gene>
<dbReference type="Proteomes" id="UP000031036">
    <property type="component" value="Unassembled WGS sequence"/>
</dbReference>
<dbReference type="EMBL" id="JPKZ01002335">
    <property type="protein sequence ID" value="KHN77342.1"/>
    <property type="molecule type" value="Genomic_DNA"/>
</dbReference>
<keyword evidence="2" id="KW-1185">Reference proteome</keyword>
<dbReference type="PANTHER" id="PTHR31895">
    <property type="entry name" value="PROTEIN CBG03177-RELATED"/>
    <property type="match status" value="1"/>
</dbReference>
<evidence type="ECO:0008006" key="3">
    <source>
        <dbReference type="Google" id="ProtNLM"/>
    </source>
</evidence>
<accession>A0A0B2V7A7</accession>
<dbReference type="STRING" id="6265.A0A0B2V7A7"/>
<protein>
    <recommendedName>
        <fullName evidence="3">Cysteine rich repeat-containing domain protein</fullName>
    </recommendedName>
</protein>
<reference evidence="1 2" key="1">
    <citation type="submission" date="2014-11" db="EMBL/GenBank/DDBJ databases">
        <title>Genetic blueprint of the zoonotic pathogen Toxocara canis.</title>
        <authorList>
            <person name="Zhu X.-Q."/>
            <person name="Korhonen P.K."/>
            <person name="Cai H."/>
            <person name="Young N.D."/>
            <person name="Nejsum P."/>
            <person name="von Samson-Himmelstjerna G."/>
            <person name="Boag P.R."/>
            <person name="Tan P."/>
            <person name="Li Q."/>
            <person name="Min J."/>
            <person name="Yang Y."/>
            <person name="Wang X."/>
            <person name="Fang X."/>
            <person name="Hall R.S."/>
            <person name="Hofmann A."/>
            <person name="Sternberg P.W."/>
            <person name="Jex A.R."/>
            <person name="Gasser R.B."/>
        </authorList>
    </citation>
    <scope>NUCLEOTIDE SEQUENCE [LARGE SCALE GENOMIC DNA]</scope>
    <source>
        <strain evidence="1">PN_DK_2014</strain>
    </source>
</reference>
<organism evidence="1 2">
    <name type="scientific">Toxocara canis</name>
    <name type="common">Canine roundworm</name>
    <dbReference type="NCBI Taxonomy" id="6265"/>
    <lineage>
        <taxon>Eukaryota</taxon>
        <taxon>Metazoa</taxon>
        <taxon>Ecdysozoa</taxon>
        <taxon>Nematoda</taxon>
        <taxon>Chromadorea</taxon>
        <taxon>Rhabditida</taxon>
        <taxon>Spirurina</taxon>
        <taxon>Ascaridomorpha</taxon>
        <taxon>Ascaridoidea</taxon>
        <taxon>Toxocaridae</taxon>
        <taxon>Toxocara</taxon>
    </lineage>
</organism>
<evidence type="ECO:0000313" key="1">
    <source>
        <dbReference type="EMBL" id="KHN77342.1"/>
    </source>
</evidence>
<dbReference type="OMA" id="PQMHCEN"/>
<evidence type="ECO:0000313" key="2">
    <source>
        <dbReference type="Proteomes" id="UP000031036"/>
    </source>
</evidence>